<name>A0A841CF72_9PSEU</name>
<feature type="region of interest" description="Disordered" evidence="1">
    <location>
        <begin position="18"/>
        <end position="46"/>
    </location>
</feature>
<dbReference type="RefSeq" id="WP_184689097.1">
    <property type="nucleotide sequence ID" value="NZ_JACHJN010000002.1"/>
</dbReference>
<organism evidence="2 3">
    <name type="scientific">Saccharothrix tamanrassetensis</name>
    <dbReference type="NCBI Taxonomy" id="1051531"/>
    <lineage>
        <taxon>Bacteria</taxon>
        <taxon>Bacillati</taxon>
        <taxon>Actinomycetota</taxon>
        <taxon>Actinomycetes</taxon>
        <taxon>Pseudonocardiales</taxon>
        <taxon>Pseudonocardiaceae</taxon>
        <taxon>Saccharothrix</taxon>
    </lineage>
</organism>
<protein>
    <submittedName>
        <fullName evidence="2">Uncharacterized protein</fullName>
    </submittedName>
</protein>
<dbReference type="EMBL" id="JACHJN010000002">
    <property type="protein sequence ID" value="MBB5954665.1"/>
    <property type="molecule type" value="Genomic_DNA"/>
</dbReference>
<feature type="region of interest" description="Disordered" evidence="1">
    <location>
        <begin position="79"/>
        <end position="120"/>
    </location>
</feature>
<accession>A0A841CF72</accession>
<evidence type="ECO:0000256" key="1">
    <source>
        <dbReference type="SAM" id="MobiDB-lite"/>
    </source>
</evidence>
<comment type="caution">
    <text evidence="2">The sequence shown here is derived from an EMBL/GenBank/DDBJ whole genome shotgun (WGS) entry which is preliminary data.</text>
</comment>
<evidence type="ECO:0000313" key="3">
    <source>
        <dbReference type="Proteomes" id="UP000547510"/>
    </source>
</evidence>
<evidence type="ECO:0000313" key="2">
    <source>
        <dbReference type="EMBL" id="MBB5954665.1"/>
    </source>
</evidence>
<gene>
    <name evidence="2" type="ORF">FHS29_001235</name>
</gene>
<keyword evidence="3" id="KW-1185">Reference proteome</keyword>
<proteinExistence type="predicted"/>
<reference evidence="2 3" key="1">
    <citation type="submission" date="2020-08" db="EMBL/GenBank/DDBJ databases">
        <title>Genomic Encyclopedia of Type Strains, Phase III (KMG-III): the genomes of soil and plant-associated and newly described type strains.</title>
        <authorList>
            <person name="Whitman W."/>
        </authorList>
    </citation>
    <scope>NUCLEOTIDE SEQUENCE [LARGE SCALE GENOMIC DNA]</scope>
    <source>
        <strain evidence="2 3">CECT 8640</strain>
    </source>
</reference>
<dbReference type="Proteomes" id="UP000547510">
    <property type="component" value="Unassembled WGS sequence"/>
</dbReference>
<dbReference type="AlphaFoldDB" id="A0A841CF72"/>
<sequence length="120" mass="12732">MNHALPTLLAAVACRTRRASADRAVRGPARHTPGRIHGQARSTADQVHHTVGPVRPAQGPTTLPDRGPVVPAYRQVLRGVPPEAGVPHPARRANPATRTRLLPTSGTIATGRPRGAEHVR</sequence>